<dbReference type="Proteomes" id="UP000612899">
    <property type="component" value="Unassembled WGS sequence"/>
</dbReference>
<accession>A0A8J3QI69</accession>
<comment type="similarity">
    <text evidence="1">Belongs to the sigma-70 factor family. ECF subfamily.</text>
</comment>
<dbReference type="InterPro" id="IPR014284">
    <property type="entry name" value="RNA_pol_sigma-70_dom"/>
</dbReference>
<keyword evidence="5" id="KW-0804">Transcription</keyword>
<dbReference type="EMBL" id="BONY01000078">
    <property type="protein sequence ID" value="GIH09833.1"/>
    <property type="molecule type" value="Genomic_DNA"/>
</dbReference>
<gene>
    <name evidence="8" type="primary">rpoE_28</name>
    <name evidence="8" type="ORF">Rhe02_79000</name>
</gene>
<dbReference type="Pfam" id="PF04542">
    <property type="entry name" value="Sigma70_r2"/>
    <property type="match status" value="1"/>
</dbReference>
<dbReference type="InterPro" id="IPR039425">
    <property type="entry name" value="RNA_pol_sigma-70-like"/>
</dbReference>
<dbReference type="CDD" id="cd06171">
    <property type="entry name" value="Sigma70_r4"/>
    <property type="match status" value="1"/>
</dbReference>
<comment type="caution">
    <text evidence="8">The sequence shown here is derived from an EMBL/GenBank/DDBJ whole genome shotgun (WGS) entry which is preliminary data.</text>
</comment>
<evidence type="ECO:0000256" key="3">
    <source>
        <dbReference type="ARBA" id="ARBA00023082"/>
    </source>
</evidence>
<dbReference type="GO" id="GO:0006352">
    <property type="term" value="P:DNA-templated transcription initiation"/>
    <property type="evidence" value="ECO:0007669"/>
    <property type="project" value="InterPro"/>
</dbReference>
<organism evidence="8 9">
    <name type="scientific">Rhizocola hellebori</name>
    <dbReference type="NCBI Taxonomy" id="1392758"/>
    <lineage>
        <taxon>Bacteria</taxon>
        <taxon>Bacillati</taxon>
        <taxon>Actinomycetota</taxon>
        <taxon>Actinomycetes</taxon>
        <taxon>Micromonosporales</taxon>
        <taxon>Micromonosporaceae</taxon>
        <taxon>Rhizocola</taxon>
    </lineage>
</organism>
<dbReference type="PANTHER" id="PTHR43133:SF8">
    <property type="entry name" value="RNA POLYMERASE SIGMA FACTOR HI_1459-RELATED"/>
    <property type="match status" value="1"/>
</dbReference>
<dbReference type="AlphaFoldDB" id="A0A8J3QI69"/>
<sequence>MPAPDTLLLGPTDIGGMFDRHARDLLRYATHRVGEQAAEDIVAQTFLAAYEQRNRYDPGRGDLLPWLYGICNNLLRRHRRAELRRLRATASLRPAENSGEPTADRIDAQRGVAQVAHVLARLPRRQREVLLLFAIAELEYSEIAIALGIPLGSVQSSLHRARTKIRAALSLEVRP</sequence>
<feature type="domain" description="RNA polymerase sigma factor 70 region 4 type 2" evidence="7">
    <location>
        <begin position="115"/>
        <end position="165"/>
    </location>
</feature>
<evidence type="ECO:0000256" key="4">
    <source>
        <dbReference type="ARBA" id="ARBA00023125"/>
    </source>
</evidence>
<name>A0A8J3QI69_9ACTN</name>
<dbReference type="SUPFAM" id="SSF88659">
    <property type="entry name" value="Sigma3 and sigma4 domains of RNA polymerase sigma factors"/>
    <property type="match status" value="1"/>
</dbReference>
<proteinExistence type="inferred from homology"/>
<keyword evidence="2" id="KW-0805">Transcription regulation</keyword>
<dbReference type="GO" id="GO:0000428">
    <property type="term" value="C:DNA-directed RNA polymerase complex"/>
    <property type="evidence" value="ECO:0007669"/>
    <property type="project" value="UniProtKB-KW"/>
</dbReference>
<dbReference type="Pfam" id="PF08281">
    <property type="entry name" value="Sigma70_r4_2"/>
    <property type="match status" value="1"/>
</dbReference>
<evidence type="ECO:0000256" key="5">
    <source>
        <dbReference type="ARBA" id="ARBA00023163"/>
    </source>
</evidence>
<evidence type="ECO:0000259" key="7">
    <source>
        <dbReference type="Pfam" id="PF08281"/>
    </source>
</evidence>
<reference evidence="8" key="1">
    <citation type="submission" date="2021-01" db="EMBL/GenBank/DDBJ databases">
        <title>Whole genome shotgun sequence of Rhizocola hellebori NBRC 109834.</title>
        <authorList>
            <person name="Komaki H."/>
            <person name="Tamura T."/>
        </authorList>
    </citation>
    <scope>NUCLEOTIDE SEQUENCE</scope>
    <source>
        <strain evidence="8">NBRC 109834</strain>
    </source>
</reference>
<dbReference type="InterPro" id="IPR007627">
    <property type="entry name" value="RNA_pol_sigma70_r2"/>
</dbReference>
<dbReference type="NCBIfam" id="TIGR02937">
    <property type="entry name" value="sigma70-ECF"/>
    <property type="match status" value="1"/>
</dbReference>
<keyword evidence="3" id="KW-0731">Sigma factor</keyword>
<dbReference type="InterPro" id="IPR013249">
    <property type="entry name" value="RNA_pol_sigma70_r4_t2"/>
</dbReference>
<dbReference type="GO" id="GO:0016987">
    <property type="term" value="F:sigma factor activity"/>
    <property type="evidence" value="ECO:0007669"/>
    <property type="project" value="UniProtKB-KW"/>
</dbReference>
<dbReference type="InterPro" id="IPR013325">
    <property type="entry name" value="RNA_pol_sigma_r2"/>
</dbReference>
<evidence type="ECO:0000313" key="8">
    <source>
        <dbReference type="EMBL" id="GIH09833.1"/>
    </source>
</evidence>
<evidence type="ECO:0000256" key="2">
    <source>
        <dbReference type="ARBA" id="ARBA00023015"/>
    </source>
</evidence>
<protein>
    <submittedName>
        <fullName evidence="8">DNA-directed RNA polymerase sigma-70 factor</fullName>
    </submittedName>
</protein>
<evidence type="ECO:0000259" key="6">
    <source>
        <dbReference type="Pfam" id="PF04542"/>
    </source>
</evidence>
<dbReference type="InterPro" id="IPR036388">
    <property type="entry name" value="WH-like_DNA-bd_sf"/>
</dbReference>
<dbReference type="PANTHER" id="PTHR43133">
    <property type="entry name" value="RNA POLYMERASE ECF-TYPE SIGMA FACTO"/>
    <property type="match status" value="1"/>
</dbReference>
<dbReference type="Gene3D" id="1.10.10.10">
    <property type="entry name" value="Winged helix-like DNA-binding domain superfamily/Winged helix DNA-binding domain"/>
    <property type="match status" value="1"/>
</dbReference>
<keyword evidence="9" id="KW-1185">Reference proteome</keyword>
<feature type="domain" description="RNA polymerase sigma-70 region 2" evidence="6">
    <location>
        <begin position="17"/>
        <end position="82"/>
    </location>
</feature>
<keyword evidence="4" id="KW-0238">DNA-binding</keyword>
<dbReference type="Gene3D" id="1.10.1740.10">
    <property type="match status" value="1"/>
</dbReference>
<evidence type="ECO:0000256" key="1">
    <source>
        <dbReference type="ARBA" id="ARBA00010641"/>
    </source>
</evidence>
<dbReference type="InterPro" id="IPR013324">
    <property type="entry name" value="RNA_pol_sigma_r3/r4-like"/>
</dbReference>
<evidence type="ECO:0000313" key="9">
    <source>
        <dbReference type="Proteomes" id="UP000612899"/>
    </source>
</evidence>
<dbReference type="GO" id="GO:0003677">
    <property type="term" value="F:DNA binding"/>
    <property type="evidence" value="ECO:0007669"/>
    <property type="project" value="UniProtKB-KW"/>
</dbReference>
<keyword evidence="8" id="KW-0240">DNA-directed RNA polymerase</keyword>
<dbReference type="SUPFAM" id="SSF88946">
    <property type="entry name" value="Sigma2 domain of RNA polymerase sigma factors"/>
    <property type="match status" value="1"/>
</dbReference>